<proteinExistence type="predicted"/>
<feature type="domain" description="Histidine kinase" evidence="4">
    <location>
        <begin position="813"/>
        <end position="1009"/>
    </location>
</feature>
<keyword evidence="6" id="KW-1185">Reference proteome</keyword>
<feature type="coiled-coil region" evidence="2">
    <location>
        <begin position="786"/>
        <end position="813"/>
    </location>
</feature>
<dbReference type="Gene3D" id="2.60.40.10">
    <property type="entry name" value="Immunoglobulins"/>
    <property type="match status" value="1"/>
</dbReference>
<dbReference type="InterPro" id="IPR003594">
    <property type="entry name" value="HATPase_dom"/>
</dbReference>
<dbReference type="Pfam" id="PF07495">
    <property type="entry name" value="Y_Y_Y"/>
    <property type="match status" value="1"/>
</dbReference>
<name>A0ABT3PTV8_9BACT</name>
<dbReference type="InterPro" id="IPR011123">
    <property type="entry name" value="Y_Y_Y"/>
</dbReference>
<evidence type="ECO:0000259" key="4">
    <source>
        <dbReference type="PROSITE" id="PS50109"/>
    </source>
</evidence>
<evidence type="ECO:0000256" key="2">
    <source>
        <dbReference type="SAM" id="Coils"/>
    </source>
</evidence>
<feature type="transmembrane region" description="Helical" evidence="3">
    <location>
        <begin position="759"/>
        <end position="777"/>
    </location>
</feature>
<dbReference type="PANTHER" id="PTHR43547">
    <property type="entry name" value="TWO-COMPONENT HISTIDINE KINASE"/>
    <property type="match status" value="1"/>
</dbReference>
<keyword evidence="5" id="KW-0067">ATP-binding</keyword>
<dbReference type="InterPro" id="IPR036890">
    <property type="entry name" value="HATPase_C_sf"/>
</dbReference>
<dbReference type="InterPro" id="IPR011110">
    <property type="entry name" value="Reg_prop"/>
</dbReference>
<dbReference type="SMART" id="SM00387">
    <property type="entry name" value="HATPase_c"/>
    <property type="match status" value="1"/>
</dbReference>
<dbReference type="SUPFAM" id="SSF55874">
    <property type="entry name" value="ATPase domain of HSP90 chaperone/DNA topoisomerase II/histidine kinase"/>
    <property type="match status" value="1"/>
</dbReference>
<keyword evidence="5" id="KW-0547">Nucleotide-binding</keyword>
<accession>A0ABT3PTV8</accession>
<dbReference type="Gene3D" id="3.30.450.20">
    <property type="entry name" value="PAS domain"/>
    <property type="match status" value="1"/>
</dbReference>
<dbReference type="Gene3D" id="3.30.565.10">
    <property type="entry name" value="Histidine kinase-like ATPase, C-terminal domain"/>
    <property type="match status" value="1"/>
</dbReference>
<dbReference type="RefSeq" id="WP_265786365.1">
    <property type="nucleotide sequence ID" value="NZ_BAABRS010000001.1"/>
</dbReference>
<keyword evidence="2" id="KW-0175">Coiled coil</keyword>
<sequence length="1016" mass="114921">MNFKRLFLIGVLLTLPLLGYAQRYNLQIYSVNKGLPHSQVHSLLQTSDGFLWAGTYGGGLAKFDGRDFTTYTINDGLKDNSIEIIYEDSKENLWVSTYRSGIAKMVGDQFVYPFNNSILDTSEVYAVQEMSNGELWIGTYRGGVFIHDGSQLRRLTTEDGLKNNTVWDFWEAENGNIWIATDGGLSVLEKDDLVEGTEFKNYTVDDGLSGESIYRIVPHPEDGGLWFASSNGITTWDGSSFSAITEIGGVELDYVYDLIADSDGNMWIGTYADGVFVHSDSTSRHITKENGLSSNHIYDLYEGHDGNIWIATDGAGINRYGGEGFTFYGTESGLNSPKIYSLLEDSRGTIWTGTSNGIFSFDGETFNELPFPDRYENSKEVWDIAELPNGELLFLMPDNAIYKYDGQELTNYSEGENLDLWFTYDLYVDQDSTIWISTDEGLFQQKEGETTHYDRIDGLASSIVYQVYKHKGYLWIATYNGISRYDGTEFKNYTTADGIAHREITYITSDRKGNLWLGTAGGITLMELDENGDVTAIENFGQETGMELVTTQYLWFDKSGMLWQGTNGGIHRLDVPGYWENGDMNLMHYQLSAQGIGIETNQGVVLPVGDNRALFGTMEGVLEVEPDKIEQRSESLSLYISNIKRNSQDVDWQEYTDSLAYKFGRPLFPSVTFPFGQHTYSLSYTAPVFGNASNKIYRYKLEGFDESWSEPTSSETAIFTNLDPGNYNFIVQMKSGNSEWKDNEAQFEFAVAYPFWQTYWFYGLVGISLIGLIYGYIKFRVGMLEKQRLQEQVDEQTKDLQEALAEKEVLIKEIHHRVKNNLAVISGLLELQMGYADNSFVSRVLSESQRRVQSISMIHEKLYQNERLAEIDFEKYVHELINIIAYSFSSPDKDINIDIEIDDFKLGVDQGIPCGLILNEVVSNAFEHAFKGRKEGTIKIRMNEIGKKVRLIIKDDGKGLPENFENIERDSLGVTLVETLSQQLQGEYEMTSNGDGQGTRFSLEFEKEEAPLKVPS</sequence>
<dbReference type="Proteomes" id="UP001207337">
    <property type="component" value="Unassembled WGS sequence"/>
</dbReference>
<dbReference type="InterPro" id="IPR005467">
    <property type="entry name" value="His_kinase_dom"/>
</dbReference>
<dbReference type="SUPFAM" id="SSF63829">
    <property type="entry name" value="Calcium-dependent phosphotriesterase"/>
    <property type="match status" value="3"/>
</dbReference>
<keyword evidence="3" id="KW-0812">Transmembrane</keyword>
<gene>
    <name evidence="5" type="ORF">LQ318_00045</name>
</gene>
<dbReference type="Pfam" id="PF07494">
    <property type="entry name" value="Reg_prop"/>
    <property type="match status" value="5"/>
</dbReference>
<dbReference type="InterPro" id="IPR015943">
    <property type="entry name" value="WD40/YVTN_repeat-like_dom_sf"/>
</dbReference>
<dbReference type="Pfam" id="PF07568">
    <property type="entry name" value="HisKA_2"/>
    <property type="match status" value="1"/>
</dbReference>
<dbReference type="InterPro" id="IPR011495">
    <property type="entry name" value="Sig_transdc_His_kin_sub2_dim/P"/>
</dbReference>
<protein>
    <submittedName>
        <fullName evidence="5">ATP-binding protein</fullName>
    </submittedName>
</protein>
<dbReference type="Pfam" id="PF02518">
    <property type="entry name" value="HATPase_c"/>
    <property type="match status" value="1"/>
</dbReference>
<keyword evidence="3" id="KW-0472">Membrane</keyword>
<dbReference type="PROSITE" id="PS50109">
    <property type="entry name" value="HIS_KIN"/>
    <property type="match status" value="1"/>
</dbReference>
<keyword evidence="3" id="KW-1133">Transmembrane helix</keyword>
<organism evidence="5 6">
    <name type="scientific">Fodinibius salicampi</name>
    <dbReference type="NCBI Taxonomy" id="1920655"/>
    <lineage>
        <taxon>Bacteria</taxon>
        <taxon>Pseudomonadati</taxon>
        <taxon>Balneolota</taxon>
        <taxon>Balneolia</taxon>
        <taxon>Balneolales</taxon>
        <taxon>Balneolaceae</taxon>
        <taxon>Fodinibius</taxon>
    </lineage>
</organism>
<dbReference type="EMBL" id="JAJNDC010000001">
    <property type="protein sequence ID" value="MCW9711279.1"/>
    <property type="molecule type" value="Genomic_DNA"/>
</dbReference>
<dbReference type="PANTHER" id="PTHR43547:SF2">
    <property type="entry name" value="HYBRID SIGNAL TRANSDUCTION HISTIDINE KINASE C"/>
    <property type="match status" value="1"/>
</dbReference>
<dbReference type="GO" id="GO:0005524">
    <property type="term" value="F:ATP binding"/>
    <property type="evidence" value="ECO:0007669"/>
    <property type="project" value="UniProtKB-KW"/>
</dbReference>
<dbReference type="Gene3D" id="2.130.10.10">
    <property type="entry name" value="YVTN repeat-like/Quinoprotein amine dehydrogenase"/>
    <property type="match status" value="3"/>
</dbReference>
<evidence type="ECO:0000256" key="1">
    <source>
        <dbReference type="ARBA" id="ARBA00022553"/>
    </source>
</evidence>
<comment type="caution">
    <text evidence="5">The sequence shown here is derived from an EMBL/GenBank/DDBJ whole genome shotgun (WGS) entry which is preliminary data.</text>
</comment>
<evidence type="ECO:0000256" key="3">
    <source>
        <dbReference type="SAM" id="Phobius"/>
    </source>
</evidence>
<dbReference type="InterPro" id="IPR013783">
    <property type="entry name" value="Ig-like_fold"/>
</dbReference>
<evidence type="ECO:0000313" key="6">
    <source>
        <dbReference type="Proteomes" id="UP001207337"/>
    </source>
</evidence>
<reference evidence="5 6" key="1">
    <citation type="submission" date="2021-11" db="EMBL/GenBank/DDBJ databases">
        <title>Aliifidinibius sp. nov., a new bacterium isolated from saline soil.</title>
        <authorList>
            <person name="Galisteo C."/>
            <person name="De La Haba R."/>
            <person name="Sanchez-Porro C."/>
            <person name="Ventosa A."/>
        </authorList>
    </citation>
    <scope>NUCLEOTIDE SEQUENCE [LARGE SCALE GENOMIC DNA]</scope>
    <source>
        <strain evidence="5 6">KACC 190600</strain>
    </source>
</reference>
<evidence type="ECO:0000313" key="5">
    <source>
        <dbReference type="EMBL" id="MCW9711279.1"/>
    </source>
</evidence>
<keyword evidence="1" id="KW-0597">Phosphoprotein</keyword>